<dbReference type="InterPro" id="IPR027410">
    <property type="entry name" value="TCP-1-like_intermed_sf"/>
</dbReference>
<dbReference type="InterPro" id="IPR012717">
    <property type="entry name" value="Chap_CCT_delta"/>
</dbReference>
<dbReference type="NCBIfam" id="NF041083">
    <property type="entry name" value="thermosome_beta"/>
    <property type="match status" value="1"/>
</dbReference>
<feature type="region of interest" description="Disordered" evidence="10">
    <location>
        <begin position="1"/>
        <end position="30"/>
    </location>
</feature>
<dbReference type="GO" id="GO:0005524">
    <property type="term" value="F:ATP binding"/>
    <property type="evidence" value="ECO:0007669"/>
    <property type="project" value="UniProtKB-KW"/>
</dbReference>
<evidence type="ECO:0000256" key="8">
    <source>
        <dbReference type="RuleBase" id="RU004187"/>
    </source>
</evidence>
<dbReference type="InterPro" id="IPR027409">
    <property type="entry name" value="GroEL-like_apical_dom_sf"/>
</dbReference>
<dbReference type="AlphaFoldDB" id="A0A5J4YX97"/>
<evidence type="ECO:0000313" key="11">
    <source>
        <dbReference type="EMBL" id="KAA8495294.1"/>
    </source>
</evidence>
<sequence>MAKGGVGAGSGAGALKRRDGSGVRTTQKSKDVRLSNITAAKGVADAVRTSLGPRGMDKMIEVKNGEVLITNDGATILQRMNVQHPAAKMLVDLSKSQDIEAGDGTTSVVVIAGALLSASLSLLDMGIHPTIISQGFQTALDKAVTVLSGMAVPVDLNDRETLLQAASTSLNSKVVSQYSSLLAPIAVDSVLRVKRADANSGGFSVDLNDVRTVKKVGGTIDDCELVDGLVLTQECARSAGGPTRISGAKVALCQFQISPPKTDVENSVVVQDYNSMDRILKEERQHLLQMVKKIKASGANVLLIQKSILRDAVTDLSLHFLAKVKIMVITDVERSEIEFISKSLGCTPVASVDALTADKLAKVDLVEEVTLSGEEKVVRLTGIQNAITPTSSILVRGSNNLVLDEAERSLHDALCVIRSLVRKQFMIAGGSAPEVEMAIKLAQYSKELSGMESHCVRAYADALEVVPYTLAENAGLSPVEIVTELRRRHALGEYNTGINVKKGRVTDILEENVKMPLLVIESAMRLATECVRLLLRIDDVVLCR</sequence>
<evidence type="ECO:0000256" key="1">
    <source>
        <dbReference type="ARBA" id="ARBA00004496"/>
    </source>
</evidence>
<dbReference type="Pfam" id="PF00118">
    <property type="entry name" value="Cpn60_TCP1"/>
    <property type="match status" value="1"/>
</dbReference>
<dbReference type="GO" id="GO:0140662">
    <property type="term" value="F:ATP-dependent protein folding chaperone"/>
    <property type="evidence" value="ECO:0007669"/>
    <property type="project" value="InterPro"/>
</dbReference>
<keyword evidence="4" id="KW-0963">Cytoplasm</keyword>
<keyword evidence="7 8" id="KW-0143">Chaperone</keyword>
<dbReference type="PRINTS" id="PR00304">
    <property type="entry name" value="TCOMPLEXTCP1"/>
</dbReference>
<dbReference type="PROSITE" id="PS00751">
    <property type="entry name" value="TCP1_2"/>
    <property type="match status" value="1"/>
</dbReference>
<reference evidence="12" key="1">
    <citation type="journal article" date="2019" name="Nat. Commun.">
        <title>Expansion of phycobilisome linker gene families in mesophilic red algae.</title>
        <authorList>
            <person name="Lee J."/>
            <person name="Kim D."/>
            <person name="Bhattacharya D."/>
            <person name="Yoon H.S."/>
        </authorList>
    </citation>
    <scope>NUCLEOTIDE SEQUENCE [LARGE SCALE GENOMIC DNA]</scope>
    <source>
        <strain evidence="12">CCMP 1328</strain>
    </source>
</reference>
<dbReference type="SUPFAM" id="SSF52029">
    <property type="entry name" value="GroEL apical domain-like"/>
    <property type="match status" value="1"/>
</dbReference>
<keyword evidence="5 8" id="KW-0547">Nucleotide-binding</keyword>
<dbReference type="InterPro" id="IPR002194">
    <property type="entry name" value="Chaperonin_TCP-1_CS"/>
</dbReference>
<evidence type="ECO:0000256" key="2">
    <source>
        <dbReference type="ARBA" id="ARBA00008020"/>
    </source>
</evidence>
<evidence type="ECO:0000256" key="5">
    <source>
        <dbReference type="ARBA" id="ARBA00022741"/>
    </source>
</evidence>
<evidence type="ECO:0000256" key="10">
    <source>
        <dbReference type="SAM" id="MobiDB-lite"/>
    </source>
</evidence>
<dbReference type="NCBIfam" id="TIGR02342">
    <property type="entry name" value="chap_CCT_delta"/>
    <property type="match status" value="1"/>
</dbReference>
<gene>
    <name evidence="11" type="ORF">FVE85_1449</name>
</gene>
<dbReference type="SUPFAM" id="SSF48592">
    <property type="entry name" value="GroEL equatorial domain-like"/>
    <property type="match status" value="1"/>
</dbReference>
<dbReference type="GO" id="GO:0016887">
    <property type="term" value="F:ATP hydrolysis activity"/>
    <property type="evidence" value="ECO:0007669"/>
    <property type="project" value="InterPro"/>
</dbReference>
<dbReference type="Proteomes" id="UP000324585">
    <property type="component" value="Unassembled WGS sequence"/>
</dbReference>
<comment type="subcellular location">
    <subcellularLocation>
        <location evidence="1">Cytoplasm</location>
    </subcellularLocation>
</comment>
<dbReference type="InterPro" id="IPR027413">
    <property type="entry name" value="GROEL-like_equatorial_sf"/>
</dbReference>
<accession>A0A5J4YX97</accession>
<comment type="similarity">
    <text evidence="2 8">Belongs to the TCP-1 chaperonin family.</text>
</comment>
<dbReference type="InterPro" id="IPR002423">
    <property type="entry name" value="Cpn60/GroEL/TCP-1"/>
</dbReference>
<dbReference type="InterPro" id="IPR054827">
    <property type="entry name" value="thermosome_alpha"/>
</dbReference>
<evidence type="ECO:0000256" key="3">
    <source>
        <dbReference type="ARBA" id="ARBA00016107"/>
    </source>
</evidence>
<dbReference type="GO" id="GO:0005737">
    <property type="term" value="C:cytoplasm"/>
    <property type="evidence" value="ECO:0007669"/>
    <property type="project" value="UniProtKB-SubCell"/>
</dbReference>
<evidence type="ECO:0000256" key="9">
    <source>
        <dbReference type="RuleBase" id="RU004192"/>
    </source>
</evidence>
<protein>
    <recommendedName>
        <fullName evidence="3 9">T-complex protein 1 subunit delta</fullName>
    </recommendedName>
</protein>
<feature type="compositionally biased region" description="Gly residues" evidence="10">
    <location>
        <begin position="1"/>
        <end position="12"/>
    </location>
</feature>
<dbReference type="CDD" id="cd03338">
    <property type="entry name" value="TCP1_delta"/>
    <property type="match status" value="1"/>
</dbReference>
<dbReference type="NCBIfam" id="NF041082">
    <property type="entry name" value="thermosome_alpha"/>
    <property type="match status" value="1"/>
</dbReference>
<dbReference type="InterPro" id="IPR053374">
    <property type="entry name" value="TCP-1_chaperonin"/>
</dbReference>
<evidence type="ECO:0000256" key="6">
    <source>
        <dbReference type="ARBA" id="ARBA00022840"/>
    </source>
</evidence>
<evidence type="ECO:0000256" key="7">
    <source>
        <dbReference type="ARBA" id="ARBA00023186"/>
    </source>
</evidence>
<comment type="caution">
    <text evidence="11">The sequence shown here is derived from an EMBL/GenBank/DDBJ whole genome shotgun (WGS) entry which is preliminary data.</text>
</comment>
<organism evidence="11 12">
    <name type="scientific">Porphyridium purpureum</name>
    <name type="common">Red alga</name>
    <name type="synonym">Porphyridium cruentum</name>
    <dbReference type="NCBI Taxonomy" id="35688"/>
    <lineage>
        <taxon>Eukaryota</taxon>
        <taxon>Rhodophyta</taxon>
        <taxon>Bangiophyceae</taxon>
        <taxon>Porphyridiales</taxon>
        <taxon>Porphyridiaceae</taxon>
        <taxon>Porphyridium</taxon>
    </lineage>
</organism>
<dbReference type="Gene3D" id="3.30.260.10">
    <property type="entry name" value="TCP-1-like chaperonin intermediate domain"/>
    <property type="match status" value="1"/>
</dbReference>
<dbReference type="PROSITE" id="PS00750">
    <property type="entry name" value="TCP1_1"/>
    <property type="match status" value="1"/>
</dbReference>
<name>A0A5J4YX97_PORPP</name>
<keyword evidence="6 8" id="KW-0067">ATP-binding</keyword>
<evidence type="ECO:0000256" key="4">
    <source>
        <dbReference type="ARBA" id="ARBA00022490"/>
    </source>
</evidence>
<dbReference type="EMBL" id="VRMN01000003">
    <property type="protein sequence ID" value="KAA8495294.1"/>
    <property type="molecule type" value="Genomic_DNA"/>
</dbReference>
<dbReference type="PANTHER" id="PTHR11353">
    <property type="entry name" value="CHAPERONIN"/>
    <property type="match status" value="1"/>
</dbReference>
<dbReference type="Gene3D" id="3.50.7.10">
    <property type="entry name" value="GroEL"/>
    <property type="match status" value="1"/>
</dbReference>
<dbReference type="GO" id="GO:0051082">
    <property type="term" value="F:unfolded protein binding"/>
    <property type="evidence" value="ECO:0007669"/>
    <property type="project" value="InterPro"/>
</dbReference>
<proteinExistence type="inferred from homology"/>
<keyword evidence="12" id="KW-1185">Reference proteome</keyword>
<dbReference type="SUPFAM" id="SSF54849">
    <property type="entry name" value="GroEL-intermediate domain like"/>
    <property type="match status" value="1"/>
</dbReference>
<dbReference type="FunFam" id="3.50.7.10:FF:000010">
    <property type="entry name" value="T-complex protein 1 subunit delta"/>
    <property type="match status" value="1"/>
</dbReference>
<dbReference type="OMA" id="HPAANMI"/>
<dbReference type="PROSITE" id="PS00995">
    <property type="entry name" value="TCP1_3"/>
    <property type="match status" value="1"/>
</dbReference>
<dbReference type="Gene3D" id="1.10.560.10">
    <property type="entry name" value="GroEL-like equatorial domain"/>
    <property type="match status" value="1"/>
</dbReference>
<dbReference type="OrthoDB" id="10248520at2759"/>
<evidence type="ECO:0000313" key="12">
    <source>
        <dbReference type="Proteomes" id="UP000324585"/>
    </source>
</evidence>
<dbReference type="InterPro" id="IPR017998">
    <property type="entry name" value="Chaperone_TCP-1"/>
</dbReference>